<proteinExistence type="predicted"/>
<evidence type="ECO:0008006" key="4">
    <source>
        <dbReference type="Google" id="ProtNLM"/>
    </source>
</evidence>
<feature type="region of interest" description="Disordered" evidence="1">
    <location>
        <begin position="1"/>
        <end position="22"/>
    </location>
</feature>
<reference evidence="2 3" key="1">
    <citation type="submission" date="2019-03" db="EMBL/GenBank/DDBJ databases">
        <title>Draft genome sequences of novel Actinobacteria.</title>
        <authorList>
            <person name="Sahin N."/>
            <person name="Ay H."/>
            <person name="Saygin H."/>
        </authorList>
    </citation>
    <scope>NUCLEOTIDE SEQUENCE [LARGE SCALE GENOMIC DNA]</scope>
    <source>
        <strain evidence="2 3">DSM 45347</strain>
    </source>
</reference>
<protein>
    <recommendedName>
        <fullName evidence="4">CHAT domain-containing protein</fullName>
    </recommendedName>
</protein>
<accession>A0A4R4NKH6</accession>
<evidence type="ECO:0000256" key="1">
    <source>
        <dbReference type="SAM" id="MobiDB-lite"/>
    </source>
</evidence>
<dbReference type="RefSeq" id="WP_131943306.1">
    <property type="nucleotide sequence ID" value="NZ_BAAAMX010000010.1"/>
</dbReference>
<gene>
    <name evidence="2" type="ORF">E1284_28845</name>
</gene>
<dbReference type="OrthoDB" id="4276364at2"/>
<dbReference type="AlphaFoldDB" id="A0A4R4NKH6"/>
<keyword evidence="3" id="KW-1185">Reference proteome</keyword>
<comment type="caution">
    <text evidence="2">The sequence shown here is derived from an EMBL/GenBank/DDBJ whole genome shotgun (WGS) entry which is preliminary data.</text>
</comment>
<evidence type="ECO:0000313" key="2">
    <source>
        <dbReference type="EMBL" id="TDC09881.1"/>
    </source>
</evidence>
<organism evidence="2 3">
    <name type="scientific">Actinomadura bangladeshensis</name>
    <dbReference type="NCBI Taxonomy" id="453573"/>
    <lineage>
        <taxon>Bacteria</taxon>
        <taxon>Bacillati</taxon>
        <taxon>Actinomycetota</taxon>
        <taxon>Actinomycetes</taxon>
        <taxon>Streptosporangiales</taxon>
        <taxon>Thermomonosporaceae</taxon>
        <taxon>Actinomadura</taxon>
    </lineage>
</organism>
<dbReference type="Proteomes" id="UP000295431">
    <property type="component" value="Unassembled WGS sequence"/>
</dbReference>
<name>A0A4R4NKH6_9ACTN</name>
<feature type="compositionally biased region" description="Basic and acidic residues" evidence="1">
    <location>
        <begin position="1"/>
        <end position="13"/>
    </location>
</feature>
<sequence length="413" mass="46451">MTMRGHIEADGGRPPETAVRPESAVDRAENVLGELVGDFGPNRVKLAGEWSPDTAMLCVKAYREQTRGFELCFHYRGKLWTANGDADPECRQAPLELVLGRLRGDASDETWEELFHTLKEWCGYQRALNGWLEDLLKNENAKLIVFDVTGFEFPWELFHHWPTDGRPGPAGWIGTMIPVTRWTSVPYRREKWEFAGVPWQAEGGLLMMEDAGLRLNGTGDAYGKYEVADREPTLVGLIRRLEMDDGPHFALLVIRCHGERTKYNRLMLNGVLLERLVENELRVLRRNSAVVLLNACGSGRPAEGEGGFWPPTRSFVEKFLSQGASGVIATTGEIGRDYSHVFGSDFVEKAGKDVLNPAEYLRDHRRAIAQHIGRPPGESGGPDAADYRTFFWSFMYVYFGHPDTTLHLSPKDA</sequence>
<evidence type="ECO:0000313" key="3">
    <source>
        <dbReference type="Proteomes" id="UP000295431"/>
    </source>
</evidence>
<dbReference type="EMBL" id="SMJW01000187">
    <property type="protein sequence ID" value="TDC09881.1"/>
    <property type="molecule type" value="Genomic_DNA"/>
</dbReference>